<evidence type="ECO:0000313" key="2">
    <source>
        <dbReference type="Proteomes" id="UP000315636"/>
    </source>
</evidence>
<organism evidence="1 2">
    <name type="scientific">Melghirimyces algeriensis</name>
    <dbReference type="NCBI Taxonomy" id="910412"/>
    <lineage>
        <taxon>Bacteria</taxon>
        <taxon>Bacillati</taxon>
        <taxon>Bacillota</taxon>
        <taxon>Bacilli</taxon>
        <taxon>Bacillales</taxon>
        <taxon>Thermoactinomycetaceae</taxon>
        <taxon>Melghirimyces</taxon>
    </lineage>
</organism>
<dbReference type="Proteomes" id="UP000315636">
    <property type="component" value="Unassembled WGS sequence"/>
</dbReference>
<gene>
    <name evidence="1" type="ORF">SAMN06264849_102446</name>
</gene>
<reference evidence="1 2" key="1">
    <citation type="submission" date="2017-05" db="EMBL/GenBank/DDBJ databases">
        <authorList>
            <person name="Varghese N."/>
            <person name="Submissions S."/>
        </authorList>
    </citation>
    <scope>NUCLEOTIDE SEQUENCE [LARGE SCALE GENOMIC DNA]</scope>
    <source>
        <strain evidence="1 2">DSM 45474</strain>
    </source>
</reference>
<dbReference type="RefSeq" id="WP_142504718.1">
    <property type="nucleotide sequence ID" value="NZ_FXTI01000002.1"/>
</dbReference>
<accession>A0A521BUL5</accession>
<keyword evidence="2" id="KW-1185">Reference proteome</keyword>
<protein>
    <submittedName>
        <fullName evidence="1">Uncharacterized protein</fullName>
    </submittedName>
</protein>
<proteinExistence type="predicted"/>
<dbReference type="EMBL" id="FXTI01000002">
    <property type="protein sequence ID" value="SMO50872.1"/>
    <property type="molecule type" value="Genomic_DNA"/>
</dbReference>
<name>A0A521BUL5_9BACL</name>
<evidence type="ECO:0000313" key="1">
    <source>
        <dbReference type="EMBL" id="SMO50872.1"/>
    </source>
</evidence>
<sequence>MKHPFPTTQRNPWRFQPFSGYFVRWLEPEGVKRTPSTSLLEERDAETDISPSPLCYEPQHSLIWSAFFILKAGWNEGFHSFWFASRISRPILVGCFPLKLNNVSRYNEINHSLFPMYE</sequence>
<dbReference type="AlphaFoldDB" id="A0A521BUL5"/>